<keyword evidence="4" id="KW-0804">Transcription</keyword>
<evidence type="ECO:0000313" key="8">
    <source>
        <dbReference type="EMBL" id="WOL20198.1"/>
    </source>
</evidence>
<dbReference type="PROSITE" id="PS51294">
    <property type="entry name" value="HTH_MYB"/>
    <property type="match status" value="2"/>
</dbReference>
<dbReference type="SMART" id="SM00717">
    <property type="entry name" value="SANT"/>
    <property type="match status" value="2"/>
</dbReference>
<feature type="domain" description="HTH myb-type" evidence="7">
    <location>
        <begin position="11"/>
        <end position="61"/>
    </location>
</feature>
<keyword evidence="2" id="KW-0805">Transcription regulation</keyword>
<accession>A0AAQ3L7I8</accession>
<dbReference type="Proteomes" id="UP001327560">
    <property type="component" value="Chromosome 9"/>
</dbReference>
<evidence type="ECO:0000259" key="7">
    <source>
        <dbReference type="PROSITE" id="PS51294"/>
    </source>
</evidence>
<evidence type="ECO:0000256" key="1">
    <source>
        <dbReference type="ARBA" id="ARBA00004123"/>
    </source>
</evidence>
<dbReference type="PANTHER" id="PTHR47999">
    <property type="entry name" value="TRANSCRIPTION FACTOR MYB8-RELATED-RELATED"/>
    <property type="match status" value="1"/>
</dbReference>
<keyword evidence="5" id="KW-0539">Nucleus</keyword>
<gene>
    <name evidence="8" type="ORF">Cni_G29001</name>
</gene>
<dbReference type="PROSITE" id="PS50090">
    <property type="entry name" value="MYB_LIKE"/>
    <property type="match status" value="2"/>
</dbReference>
<evidence type="ECO:0000259" key="6">
    <source>
        <dbReference type="PROSITE" id="PS50090"/>
    </source>
</evidence>
<evidence type="ECO:0000313" key="9">
    <source>
        <dbReference type="Proteomes" id="UP001327560"/>
    </source>
</evidence>
<evidence type="ECO:0000256" key="5">
    <source>
        <dbReference type="ARBA" id="ARBA00023242"/>
    </source>
</evidence>
<feature type="domain" description="Myb-like" evidence="6">
    <location>
        <begin position="9"/>
        <end position="61"/>
    </location>
</feature>
<evidence type="ECO:0000256" key="2">
    <source>
        <dbReference type="ARBA" id="ARBA00023015"/>
    </source>
</evidence>
<dbReference type="InterPro" id="IPR017930">
    <property type="entry name" value="Myb_dom"/>
</dbReference>
<dbReference type="SUPFAM" id="SSF46689">
    <property type="entry name" value="Homeodomain-like"/>
    <property type="match status" value="1"/>
</dbReference>
<dbReference type="GO" id="GO:0003677">
    <property type="term" value="F:DNA binding"/>
    <property type="evidence" value="ECO:0007669"/>
    <property type="project" value="UniProtKB-KW"/>
</dbReference>
<proteinExistence type="predicted"/>
<dbReference type="InterPro" id="IPR001005">
    <property type="entry name" value="SANT/Myb"/>
</dbReference>
<dbReference type="AlphaFoldDB" id="A0AAQ3L7I8"/>
<evidence type="ECO:0000256" key="3">
    <source>
        <dbReference type="ARBA" id="ARBA00023125"/>
    </source>
</evidence>
<dbReference type="CDD" id="cd00167">
    <property type="entry name" value="SANT"/>
    <property type="match status" value="2"/>
</dbReference>
<feature type="domain" description="HTH myb-type" evidence="7">
    <location>
        <begin position="62"/>
        <end position="116"/>
    </location>
</feature>
<dbReference type="GO" id="GO:0005634">
    <property type="term" value="C:nucleus"/>
    <property type="evidence" value="ECO:0007669"/>
    <property type="project" value="UniProtKB-SubCell"/>
</dbReference>
<dbReference type="Pfam" id="PF00249">
    <property type="entry name" value="Myb_DNA-binding"/>
    <property type="match status" value="2"/>
</dbReference>
<feature type="domain" description="Myb-like" evidence="6">
    <location>
        <begin position="62"/>
        <end position="112"/>
    </location>
</feature>
<sequence length="259" mass="29556">MGRTPCCTLGDLKRGAWTSEEDRILKAYIKTHGEGRWRSLPKKAGLKRCGKSCRLRWLNYLRPDIKRGNITVEEEDLIIRLHKLIGNRWSLIAGRLPGRTDNEIKNYWNTCLRKKVESQKQHEGWNSGMTAPSARRNPMCSTIMVSNLHHFMGKNIAERNSVKAQLVQPEEAQELASNAPFFTPQEESWWDLLRNVDAGDDLAMRSSSFSFVSFCGDESPCINDYFGPDEMFEEMMIGSAGANLDLELETVASFLNYED</sequence>
<dbReference type="InterPro" id="IPR015495">
    <property type="entry name" value="Myb_TF_plants"/>
</dbReference>
<organism evidence="8 9">
    <name type="scientific">Canna indica</name>
    <name type="common">Indian-shot</name>
    <dbReference type="NCBI Taxonomy" id="4628"/>
    <lineage>
        <taxon>Eukaryota</taxon>
        <taxon>Viridiplantae</taxon>
        <taxon>Streptophyta</taxon>
        <taxon>Embryophyta</taxon>
        <taxon>Tracheophyta</taxon>
        <taxon>Spermatophyta</taxon>
        <taxon>Magnoliopsida</taxon>
        <taxon>Liliopsida</taxon>
        <taxon>Zingiberales</taxon>
        <taxon>Cannaceae</taxon>
        <taxon>Canna</taxon>
    </lineage>
</organism>
<dbReference type="EMBL" id="CP136898">
    <property type="protein sequence ID" value="WOL20198.1"/>
    <property type="molecule type" value="Genomic_DNA"/>
</dbReference>
<dbReference type="Gene3D" id="1.10.10.60">
    <property type="entry name" value="Homeodomain-like"/>
    <property type="match status" value="2"/>
</dbReference>
<dbReference type="PANTHER" id="PTHR47999:SF114">
    <property type="entry name" value="MYB FAMILY PROTEIN"/>
    <property type="match status" value="1"/>
</dbReference>
<name>A0AAQ3L7I8_9LILI</name>
<evidence type="ECO:0000256" key="4">
    <source>
        <dbReference type="ARBA" id="ARBA00023163"/>
    </source>
</evidence>
<comment type="subcellular location">
    <subcellularLocation>
        <location evidence="1">Nucleus</location>
    </subcellularLocation>
</comment>
<keyword evidence="9" id="KW-1185">Reference proteome</keyword>
<dbReference type="InterPro" id="IPR009057">
    <property type="entry name" value="Homeodomain-like_sf"/>
</dbReference>
<dbReference type="FunFam" id="1.10.10.60:FF:000121">
    <property type="entry name" value="Myb transcription factor"/>
    <property type="match status" value="1"/>
</dbReference>
<reference evidence="8 9" key="1">
    <citation type="submission" date="2023-10" db="EMBL/GenBank/DDBJ databases">
        <title>Chromosome-scale genome assembly provides insights into flower coloration mechanisms of Canna indica.</title>
        <authorList>
            <person name="Li C."/>
        </authorList>
    </citation>
    <scope>NUCLEOTIDE SEQUENCE [LARGE SCALE GENOMIC DNA]</scope>
    <source>
        <tissue evidence="8">Flower</tissue>
    </source>
</reference>
<keyword evidence="3" id="KW-0238">DNA-binding</keyword>
<protein>
    <submittedName>
        <fullName evidence="8">Uncharacterized protein</fullName>
    </submittedName>
</protein>